<evidence type="ECO:0000313" key="2">
    <source>
        <dbReference type="Proteomes" id="UP000665026"/>
    </source>
</evidence>
<dbReference type="RefSeq" id="WP_209356676.1">
    <property type="nucleotide sequence ID" value="NZ_CP060010.1"/>
</dbReference>
<accession>A0A975EPH9</accession>
<organism evidence="1 2">
    <name type="scientific">Cognatishimia activa</name>
    <dbReference type="NCBI Taxonomy" id="1715691"/>
    <lineage>
        <taxon>Bacteria</taxon>
        <taxon>Pseudomonadati</taxon>
        <taxon>Pseudomonadota</taxon>
        <taxon>Alphaproteobacteria</taxon>
        <taxon>Rhodobacterales</taxon>
        <taxon>Paracoccaceae</taxon>
        <taxon>Cognatishimia</taxon>
    </lineage>
</organism>
<gene>
    <name evidence="1" type="ORF">HZ995_00105</name>
</gene>
<dbReference type="GO" id="GO:0000271">
    <property type="term" value="P:polysaccharide biosynthetic process"/>
    <property type="evidence" value="ECO:0007669"/>
    <property type="project" value="InterPro"/>
</dbReference>
<dbReference type="Proteomes" id="UP000665026">
    <property type="component" value="Chromosome"/>
</dbReference>
<reference evidence="1" key="1">
    <citation type="submission" date="2020-07" db="EMBL/GenBank/DDBJ databases">
        <title>Genome sequences of bacteria associated with the marine, planktonic diatom Thalassiosira profunda strain ECT2AJA-044.</title>
        <authorList>
            <person name="Gargas C.B."/>
            <person name="Roberts W.R."/>
            <person name="Alverson A.J."/>
        </authorList>
    </citation>
    <scope>NUCLEOTIDE SEQUENCE</scope>
    <source>
        <strain evidence="1">ECT2AJA-044</strain>
    </source>
</reference>
<dbReference type="Pfam" id="PF05159">
    <property type="entry name" value="Capsule_synth"/>
    <property type="match status" value="1"/>
</dbReference>
<dbReference type="AlphaFoldDB" id="A0A975EPH9"/>
<evidence type="ECO:0000313" key="1">
    <source>
        <dbReference type="EMBL" id="QTN35972.1"/>
    </source>
</evidence>
<dbReference type="GO" id="GO:0015774">
    <property type="term" value="P:polysaccharide transport"/>
    <property type="evidence" value="ECO:0007669"/>
    <property type="project" value="InterPro"/>
</dbReference>
<dbReference type="InterPro" id="IPR007833">
    <property type="entry name" value="Capsule_polysaccharide_synth"/>
</dbReference>
<name>A0A975EPH9_9RHOB</name>
<dbReference type="EMBL" id="CP060010">
    <property type="protein sequence ID" value="QTN35972.1"/>
    <property type="molecule type" value="Genomic_DNA"/>
</dbReference>
<dbReference type="KEGG" id="cact:HZ995_00105"/>
<protein>
    <submittedName>
        <fullName evidence="1">Capsular biosynthesis protein</fullName>
    </submittedName>
</protein>
<dbReference type="CDD" id="cd16441">
    <property type="entry name" value="beta_Kdo_transferase_KpsS"/>
    <property type="match status" value="1"/>
</dbReference>
<proteinExistence type="predicted"/>
<sequence length="429" mass="49177">MQPSSENRSFLFLQGPHGPFFRLLADMVAKSGADVWRVGFNAGDQAFWSDMSRYIPYRGDLLDWPAEFTRIVDEKNVTDVALYGDTRGVHAEAIRIAKTRGLTVHIFEEGYLRPFWVTYERDGSNGHSRLMDITIPQMQEALAGADMESPMPPAHWGDMREHIFYGALYHWFVMFANGKYPAFQPHRALNVRQEFALHCLRLLKMPRHAIQRRIATWRIRHGGFPYHLCLLQLEHDTSFQEHSPFSTMSEFIELVVENFALGAPKHHHLVFKAHPLEDGRVKVRSLAMEFARKYGVADRVHFVRGGKLAQLLNETRSVVTVNSTAGQQALWRGIPVKIFGKAVYDQPEFISDLSLRNFFAGATRPDMAAYRDYRRFLLETSQIAGGFYAHRGRQQLLRQVVDMMLAEEDPYAALQSGRAAPRQQLRAIS</sequence>